<feature type="compositionally biased region" description="Low complexity" evidence="4">
    <location>
        <begin position="1141"/>
        <end position="1155"/>
    </location>
</feature>
<dbReference type="InterPro" id="IPR002110">
    <property type="entry name" value="Ankyrin_rpt"/>
</dbReference>
<feature type="region of interest" description="Disordered" evidence="4">
    <location>
        <begin position="645"/>
        <end position="672"/>
    </location>
</feature>
<dbReference type="SUPFAM" id="SSF50729">
    <property type="entry name" value="PH domain-like"/>
    <property type="match status" value="1"/>
</dbReference>
<feature type="compositionally biased region" description="Polar residues" evidence="4">
    <location>
        <begin position="1241"/>
        <end position="1254"/>
    </location>
</feature>
<dbReference type="RefSeq" id="XP_013171529.1">
    <property type="nucleotide sequence ID" value="XM_013316075.1"/>
</dbReference>
<evidence type="ECO:0000256" key="3">
    <source>
        <dbReference type="PROSITE-ProRule" id="PRU00023"/>
    </source>
</evidence>
<feature type="region of interest" description="Disordered" evidence="4">
    <location>
        <begin position="1555"/>
        <end position="1574"/>
    </location>
</feature>
<dbReference type="SUPFAM" id="SSF47769">
    <property type="entry name" value="SAM/Pointed domain"/>
    <property type="match status" value="2"/>
</dbReference>
<accession>A0AAJ7EC75</accession>
<evidence type="ECO:0000256" key="4">
    <source>
        <dbReference type="SAM" id="MobiDB-lite"/>
    </source>
</evidence>
<feature type="region of interest" description="Disordered" evidence="4">
    <location>
        <begin position="1021"/>
        <end position="1054"/>
    </location>
</feature>
<dbReference type="InterPro" id="IPR036770">
    <property type="entry name" value="Ankyrin_rpt-contain_sf"/>
</dbReference>
<feature type="region of interest" description="Disordered" evidence="4">
    <location>
        <begin position="2066"/>
        <end position="2094"/>
    </location>
</feature>
<dbReference type="PROSITE" id="PS50297">
    <property type="entry name" value="ANK_REP_REGION"/>
    <property type="match status" value="5"/>
</dbReference>
<dbReference type="PROSITE" id="PS50105">
    <property type="entry name" value="SAM_DOMAIN"/>
    <property type="match status" value="1"/>
</dbReference>
<dbReference type="Gene3D" id="1.25.40.20">
    <property type="entry name" value="Ankyrin repeat-containing domain"/>
    <property type="match status" value="3"/>
</dbReference>
<feature type="region of interest" description="Disordered" evidence="4">
    <location>
        <begin position="1364"/>
        <end position="1390"/>
    </location>
</feature>
<dbReference type="PANTHER" id="PTHR24174:SF1">
    <property type="entry name" value="IP14385P"/>
    <property type="match status" value="1"/>
</dbReference>
<feature type="region of interest" description="Disordered" evidence="4">
    <location>
        <begin position="1403"/>
        <end position="1427"/>
    </location>
</feature>
<dbReference type="GeneID" id="106120704"/>
<dbReference type="SMART" id="SM00462">
    <property type="entry name" value="PTB"/>
    <property type="match status" value="1"/>
</dbReference>
<keyword evidence="2 3" id="KW-0040">ANK repeat</keyword>
<feature type="region of interest" description="Disordered" evidence="4">
    <location>
        <begin position="1802"/>
        <end position="1850"/>
    </location>
</feature>
<dbReference type="CDD" id="cd01274">
    <property type="entry name" value="PTB_Anks"/>
    <property type="match status" value="1"/>
</dbReference>
<dbReference type="InterPro" id="IPR011993">
    <property type="entry name" value="PH-like_dom_sf"/>
</dbReference>
<dbReference type="Gene3D" id="1.10.150.50">
    <property type="entry name" value="Transcription Factor, Ets-1"/>
    <property type="match status" value="2"/>
</dbReference>
<dbReference type="InterPro" id="IPR033635">
    <property type="entry name" value="ANKS1/Caskin"/>
</dbReference>
<dbReference type="Pfam" id="PF00536">
    <property type="entry name" value="SAM_1"/>
    <property type="match status" value="1"/>
</dbReference>
<gene>
    <name evidence="7" type="primary">LOC106120704</name>
</gene>
<feature type="compositionally biased region" description="Polar residues" evidence="4">
    <location>
        <begin position="1021"/>
        <end position="1034"/>
    </location>
</feature>
<dbReference type="SMART" id="SM00248">
    <property type="entry name" value="ANK"/>
    <property type="match status" value="6"/>
</dbReference>
<feature type="region of interest" description="Disordered" evidence="4">
    <location>
        <begin position="693"/>
        <end position="756"/>
    </location>
</feature>
<feature type="compositionally biased region" description="Pro residues" evidence="4">
    <location>
        <begin position="1412"/>
        <end position="1421"/>
    </location>
</feature>
<dbReference type="Pfam" id="PF12796">
    <property type="entry name" value="Ank_2"/>
    <property type="match status" value="3"/>
</dbReference>
<dbReference type="Pfam" id="PF00640">
    <property type="entry name" value="PID"/>
    <property type="match status" value="1"/>
</dbReference>
<feature type="region of interest" description="Disordered" evidence="4">
    <location>
        <begin position="332"/>
        <end position="361"/>
    </location>
</feature>
<sequence length="2094" mass="234003">MSKDSGTNSRCVSRDECTVKCCGRNLAFNVSDVKLQIQRNWIKTKKFSAKMFDIDSLRRGAGVNVQDDNGYTPLHHACLRGHKDIVQVLLSVDALPTVVDKKGATPLHLAAWKGDSDIVSMLLEHKNPPINIDQRTSNQETALLIAAQSGYVDVVAQLLSRGADAELRNIKDESALDLAAQYGRLETVLHMLRVRPLLVHPYKYPNTREHIFQSSTPLHRASKNGHKEVVIALLEAGFDPNVRSYSGTPLHEAACFGKASVVRALLEKGADLHAVNNKGMTVDRLLLEYSGEASKRVRRVIREYESMACNYHESEEDMPPFPVQGYSPTGYPASSHMKAPVTQKNTNKTESLFSSSSSLTKNTQPQSFVKKLASKCLGLKAKFNSAPNISNNSGLESETDAKSKQSESKNSVNTLLIGNSKFFKILSKKEESGDIICNDEFDTISLDRLGTLNRDSSVNRSNRSCPGFKTSLPNISENNEVSDSQESIVDCSTAVDENYENNDSFTSPPTEAVNYDAKLSSIFEPRALLNRKSLISTTSLESATLINECYESYEFSSKNSILYIEPITNFNKTAQLPKPTPRSNNVNVKDNDETMYENLVIENKQSRPTPAIRTHIPPKILQDDSEQRPLYENISITRERRLPEVPKRNIIQERSNNTSPNISRSSTLSSDSMIDESNLEDILLSTKSKSFRHSKMSVIDSNTNKSKFQRTMSDSSDSSNHTEASALENVDCTDDANDKSMRLSMTGTLPNKKTAGDGRKKVLFRHKTFTNIELDRNSTNIRDLPKWSSTILKDTLPNYHIKGTGHCIYKAPTVQEFIDIFNRETLFKDNHPLTTTQPSSDKRDSYFETAICFCKPKRPKNHASAEDLLEINQVEDEEVIIDMEDFRNKMELRSSSFRCFCVSKNCKMHDDQRRNNIDFVIKFSAIKRSLSTPDITLETSPISTVQKTRLTKIKSFPSNLEEPYASGKIEETVANHCANTIDNTPLYSSPSYVTMSSHTSTSSSYERYSVKDIAEVISIGSHTTSADTNPQASDTVHLPPRQSSSSEHSGHWSLQSCNSNVTVKSDASFKTCLEESSEEDSDDNSHSDEEISDAETVKSDISTTKRPWVHSDSFKFGSRDSKVKIEAILEDSEHNLESKCESGISVASSESSSSGYEDDSGVPRVDSDVLDCASLERLRGTGGVCSGSGRRRWEEAEGTSEGDALSVSSAASSCAPLHLVHHQDYSKVSPTPPKKPPRRNLSVSPTHANSPSSGYSYELRAHARSQDDLDEIQGAKHYLKHGRSVDQYVDGKLSYAEYEENHNSPRVIPIPNPRPSLKNRSQPVAITAMYENVVIKEQNPRRKLRRNNFPPSYENIEIRMNDTRSRKFSNQERSSLESLLDDQSMNSPSECERYYDRHKATIPLSPTHYDQPPTPDHPPPSAKQAENSIHERIRPLSQEYKRRSMLRDSQTETDMCLLRAASAASVASGATDRSGNTDNYVEEYVCDVPFAGLFKGSTTTLDGIGLRPMPAERPKTLRKLKSVYDASPTDPPTITNTNISSNGQVDRNINGMEDEVRRRSNTTSSTHSGDKSLSILSPFDEQEEWAKISEIMASFGSKLVRESVFVSELEQEFTSRLGLSCSESSLSPSVASNLGFWLSSLGLHDYEPLFLESGYDDIEFINGILDENDLREMGIEENDRQKILESAKQLPLKITEISNNHNNNNISKNQNETVDEWLRNINLEQYSDTFRKHLYVDMDRVKRIWEVELTAVLEIQKAGHRKRILCSVSGEQNGPVSNLEDINADLNTLKSNIQQLKEEIKEKLPSENLKPVPPPVVPSLAPPGGETLKRSKKNRPAPQPPRPSDLEIRAPSELLVGVPGALKTQWKHQPFVLVTGAVTYVANYLGSTVVKELRGTESTKKSIQKLKKTTKEPRDSPDIILSISYRGVKFLNTITRELICEHEIRNIHCACQDADDLTHFAYITKDHTTRSHYCHVFRVATMDQATEVILTLGEAFEVAYQMALREQSNRSRVTQSLTKTPTHDPTTTNKEKLNMNHGRSHSITEIKLNGHQLKIAPIPASLSNEDFQASRNTDGSRSPRTPLLKAPIASTEEL</sequence>
<reference evidence="7" key="1">
    <citation type="submission" date="2025-08" db="UniProtKB">
        <authorList>
            <consortium name="RefSeq"/>
        </authorList>
    </citation>
    <scope>IDENTIFICATION</scope>
</reference>
<feature type="region of interest" description="Disordered" evidence="4">
    <location>
        <begin position="2009"/>
        <end position="2037"/>
    </location>
</feature>
<feature type="compositionally biased region" description="Polar residues" evidence="4">
    <location>
        <begin position="2066"/>
        <end position="2079"/>
    </location>
</feature>
<feature type="repeat" description="ANK" evidence="3">
    <location>
        <begin position="138"/>
        <end position="170"/>
    </location>
</feature>
<feature type="region of interest" description="Disordered" evidence="4">
    <location>
        <begin position="1183"/>
        <end position="1207"/>
    </location>
</feature>
<dbReference type="InterPro" id="IPR001660">
    <property type="entry name" value="SAM"/>
</dbReference>
<dbReference type="Gene3D" id="2.30.29.30">
    <property type="entry name" value="Pleckstrin-homology domain (PH domain)/Phosphotyrosine-binding domain (PTB)"/>
    <property type="match status" value="1"/>
</dbReference>
<dbReference type="KEGG" id="pxu:106120704"/>
<dbReference type="PROSITE" id="PS50088">
    <property type="entry name" value="ANK_REPEAT"/>
    <property type="match status" value="5"/>
</dbReference>
<dbReference type="PROSITE" id="PS01179">
    <property type="entry name" value="PID"/>
    <property type="match status" value="1"/>
</dbReference>
<feature type="region of interest" description="Disordered" evidence="4">
    <location>
        <begin position="1071"/>
        <end position="1103"/>
    </location>
</feature>
<feature type="region of interest" description="Disordered" evidence="4">
    <location>
        <begin position="1140"/>
        <end position="1165"/>
    </location>
</feature>
<organism evidence="7">
    <name type="scientific">Papilio xuthus</name>
    <name type="common">Asian swallowtail butterfly</name>
    <dbReference type="NCBI Taxonomy" id="66420"/>
    <lineage>
        <taxon>Eukaryota</taxon>
        <taxon>Metazoa</taxon>
        <taxon>Ecdysozoa</taxon>
        <taxon>Arthropoda</taxon>
        <taxon>Hexapoda</taxon>
        <taxon>Insecta</taxon>
        <taxon>Pterygota</taxon>
        <taxon>Neoptera</taxon>
        <taxon>Endopterygota</taxon>
        <taxon>Lepidoptera</taxon>
        <taxon>Glossata</taxon>
        <taxon>Ditrysia</taxon>
        <taxon>Papilionoidea</taxon>
        <taxon>Papilionidae</taxon>
        <taxon>Papilioninae</taxon>
        <taxon>Papilio</taxon>
    </lineage>
</organism>
<feature type="compositionally biased region" description="Low complexity" evidence="4">
    <location>
        <begin position="1042"/>
        <end position="1054"/>
    </location>
</feature>
<feature type="region of interest" description="Disordered" evidence="4">
    <location>
        <begin position="1222"/>
        <end position="1254"/>
    </location>
</feature>
<feature type="repeat" description="ANK" evidence="3">
    <location>
        <begin position="245"/>
        <end position="277"/>
    </location>
</feature>
<evidence type="ECO:0000259" key="6">
    <source>
        <dbReference type="PROSITE" id="PS50105"/>
    </source>
</evidence>
<feature type="repeat" description="ANK" evidence="3">
    <location>
        <begin position="213"/>
        <end position="245"/>
    </location>
</feature>
<feature type="domain" description="SAM" evidence="6">
    <location>
        <begin position="1709"/>
        <end position="1774"/>
    </location>
</feature>
<feature type="repeat" description="ANK" evidence="3">
    <location>
        <begin position="102"/>
        <end position="125"/>
    </location>
</feature>
<feature type="compositionally biased region" description="Polar residues" evidence="4">
    <location>
        <begin position="699"/>
        <end position="723"/>
    </location>
</feature>
<dbReference type="SUPFAM" id="SSF48403">
    <property type="entry name" value="Ankyrin repeat"/>
    <property type="match status" value="1"/>
</dbReference>
<keyword evidence="1" id="KW-0677">Repeat</keyword>
<feature type="repeat" description="ANK" evidence="3">
    <location>
        <begin position="69"/>
        <end position="101"/>
    </location>
</feature>
<feature type="compositionally biased region" description="Low complexity" evidence="4">
    <location>
        <begin position="2018"/>
        <end position="2028"/>
    </location>
</feature>
<dbReference type="PRINTS" id="PR01415">
    <property type="entry name" value="ANKYRIN"/>
</dbReference>
<dbReference type="GO" id="GO:0005829">
    <property type="term" value="C:cytosol"/>
    <property type="evidence" value="ECO:0007669"/>
    <property type="project" value="TreeGrafter"/>
</dbReference>
<feature type="domain" description="PID" evidence="5">
    <location>
        <begin position="1878"/>
        <end position="2006"/>
    </location>
</feature>
<evidence type="ECO:0000256" key="1">
    <source>
        <dbReference type="ARBA" id="ARBA00022737"/>
    </source>
</evidence>
<dbReference type="PANTHER" id="PTHR24174">
    <property type="entry name" value="ANKYRIN REPEAT AND STERILE ALPHA MOTIF DOMAIN-CONTAINING PROTEIN 1"/>
    <property type="match status" value="1"/>
</dbReference>
<name>A0AAJ7EC75_PAPXU</name>
<protein>
    <submittedName>
        <fullName evidence="7">Uncharacterized protein LOC106120704 isoform X1</fullName>
    </submittedName>
</protein>
<feature type="region of interest" description="Disordered" evidence="4">
    <location>
        <begin position="1524"/>
        <end position="1547"/>
    </location>
</feature>
<dbReference type="InterPro" id="IPR006020">
    <property type="entry name" value="PTB/PI_dom"/>
</dbReference>
<dbReference type="Pfam" id="PF07647">
    <property type="entry name" value="SAM_2"/>
    <property type="match status" value="1"/>
</dbReference>
<feature type="region of interest" description="Disordered" evidence="4">
    <location>
        <begin position="388"/>
        <end position="410"/>
    </location>
</feature>
<feature type="compositionally biased region" description="Polar residues" evidence="4">
    <location>
        <begin position="1371"/>
        <end position="1389"/>
    </location>
</feature>
<dbReference type="Proteomes" id="UP000694872">
    <property type="component" value="Unplaced"/>
</dbReference>
<proteinExistence type="predicted"/>
<evidence type="ECO:0000256" key="2">
    <source>
        <dbReference type="ARBA" id="ARBA00023043"/>
    </source>
</evidence>
<feature type="compositionally biased region" description="Polar residues" evidence="4">
    <location>
        <begin position="652"/>
        <end position="672"/>
    </location>
</feature>
<dbReference type="InterPro" id="IPR013761">
    <property type="entry name" value="SAM/pointed_sf"/>
</dbReference>
<evidence type="ECO:0000259" key="5">
    <source>
        <dbReference type="PROSITE" id="PS01179"/>
    </source>
</evidence>
<evidence type="ECO:0000313" key="7">
    <source>
        <dbReference type="RefSeq" id="XP_013171529.1"/>
    </source>
</evidence>
<dbReference type="SMART" id="SM00454">
    <property type="entry name" value="SAM"/>
    <property type="match status" value="2"/>
</dbReference>
<feature type="compositionally biased region" description="Pro residues" evidence="4">
    <location>
        <begin position="1811"/>
        <end position="1821"/>
    </location>
</feature>